<dbReference type="PANTHER" id="PTHR21599:SF0">
    <property type="entry name" value="GLYCERATE KINASE"/>
    <property type="match status" value="1"/>
</dbReference>
<dbReference type="Pfam" id="PF02595">
    <property type="entry name" value="Gly_kinase"/>
    <property type="match status" value="1"/>
</dbReference>
<keyword evidence="2 4" id="KW-0808">Transferase</keyword>
<evidence type="ECO:0000256" key="1">
    <source>
        <dbReference type="ARBA" id="ARBA00006284"/>
    </source>
</evidence>
<dbReference type="PANTHER" id="PTHR21599">
    <property type="entry name" value="GLYCERATE KINASE"/>
    <property type="match status" value="1"/>
</dbReference>
<evidence type="ECO:0000256" key="4">
    <source>
        <dbReference type="PIRNR" id="PIRNR006078"/>
    </source>
</evidence>
<dbReference type="InterPro" id="IPR004381">
    <property type="entry name" value="Glycerate_kinase"/>
</dbReference>
<evidence type="ECO:0000256" key="2">
    <source>
        <dbReference type="ARBA" id="ARBA00022679"/>
    </source>
</evidence>
<dbReference type="Gene3D" id="3.40.50.10350">
    <property type="entry name" value="Glycerate kinase, domain 1"/>
    <property type="match status" value="1"/>
</dbReference>
<dbReference type="AlphaFoldDB" id="A0AAW8U027"/>
<dbReference type="InterPro" id="IPR036129">
    <property type="entry name" value="Glycerate_kinase_sf"/>
</dbReference>
<name>A0AAW8U027_9ENTE</name>
<evidence type="ECO:0000313" key="5">
    <source>
        <dbReference type="EMBL" id="MDT2811036.1"/>
    </source>
</evidence>
<dbReference type="GO" id="GO:0008887">
    <property type="term" value="F:glycerate kinase activity"/>
    <property type="evidence" value="ECO:0007669"/>
    <property type="project" value="UniProtKB-UniRule"/>
</dbReference>
<dbReference type="Gene3D" id="3.90.1510.10">
    <property type="entry name" value="Glycerate kinase, domain 2"/>
    <property type="match status" value="1"/>
</dbReference>
<dbReference type="InterPro" id="IPR018197">
    <property type="entry name" value="Glycerate_kinase_RE-like"/>
</dbReference>
<dbReference type="NCBIfam" id="TIGR00045">
    <property type="entry name" value="glycerate kinase"/>
    <property type="match status" value="1"/>
</dbReference>
<dbReference type="SUPFAM" id="SSF110738">
    <property type="entry name" value="Glycerate kinase I"/>
    <property type="match status" value="1"/>
</dbReference>
<dbReference type="RefSeq" id="WP_311835696.1">
    <property type="nucleotide sequence ID" value="NZ_JARQBJ010000005.1"/>
</dbReference>
<evidence type="ECO:0000313" key="6">
    <source>
        <dbReference type="Proteomes" id="UP001256711"/>
    </source>
</evidence>
<evidence type="ECO:0000256" key="3">
    <source>
        <dbReference type="ARBA" id="ARBA00022777"/>
    </source>
</evidence>
<protein>
    <submittedName>
        <fullName evidence="5">Glycerate kinase</fullName>
    </submittedName>
</protein>
<proteinExistence type="inferred from homology"/>
<accession>A0AAW8U027</accession>
<dbReference type="Proteomes" id="UP001256711">
    <property type="component" value="Unassembled WGS sequence"/>
</dbReference>
<keyword evidence="3 4" id="KW-0418">Kinase</keyword>
<comment type="similarity">
    <text evidence="1 4">Belongs to the glycerate kinase type-1 family.</text>
</comment>
<dbReference type="GO" id="GO:0031388">
    <property type="term" value="P:organic acid phosphorylation"/>
    <property type="evidence" value="ECO:0007669"/>
    <property type="project" value="UniProtKB-UniRule"/>
</dbReference>
<dbReference type="EMBL" id="JARQBJ010000005">
    <property type="protein sequence ID" value="MDT2811036.1"/>
    <property type="molecule type" value="Genomic_DNA"/>
</dbReference>
<reference evidence="5" key="1">
    <citation type="submission" date="2023-03" db="EMBL/GenBank/DDBJ databases">
        <authorList>
            <person name="Shen W."/>
            <person name="Cai J."/>
        </authorList>
    </citation>
    <scope>NUCLEOTIDE SEQUENCE</scope>
    <source>
        <strain evidence="5">B226-2</strain>
    </source>
</reference>
<dbReference type="InterPro" id="IPR018193">
    <property type="entry name" value="Glyc_kinase_flavodox-like_fold"/>
</dbReference>
<comment type="caution">
    <text evidence="5">The sequence shown here is derived from an EMBL/GenBank/DDBJ whole genome shotgun (WGS) entry which is preliminary data.</text>
</comment>
<sequence length="380" mass="39699">MKIVISIDSFKGSLSSMEAGNAVAAGIHRVAPQTEVVIKPLADGGEGTVSALIEGMNGQKVTIPVTGPLEEKVQATYGVIADQKLAVIEMSEAAGLTLVPPAQRNPLFTTTYGVGELILDAVEKGCRHFIIGIGGSATNDGGAGMLQALGFDLLDANEKPIALGGQGLAELKEIRCDRVPKVLQECEFRIACDVTNPLCGPNGSSAVFGPQKGATKDMVADLDGWLMNFAKVAQAQFPKADPLAPGTGAAGGLGFAFQAFLQGKLEPGIDIVLETIALEAALLDADLVITGEGRLDEQTAMGKAPVGVAKLAKKHKKTVIAFAGSVTSGARECNKQGIDAYFPILRQITTLEEAMDQDQAAQNLADTTEQVIRLVFKEEN</sequence>
<gene>
    <name evidence="5" type="ORF">P7H43_11165</name>
</gene>
<organism evidence="5 6">
    <name type="scientific">Enterococcus asini</name>
    <dbReference type="NCBI Taxonomy" id="57732"/>
    <lineage>
        <taxon>Bacteria</taxon>
        <taxon>Bacillati</taxon>
        <taxon>Bacillota</taxon>
        <taxon>Bacilli</taxon>
        <taxon>Lactobacillales</taxon>
        <taxon>Enterococcaceae</taxon>
        <taxon>Enterococcus</taxon>
    </lineage>
</organism>
<dbReference type="PIRSF" id="PIRSF006078">
    <property type="entry name" value="GlxK"/>
    <property type="match status" value="1"/>
</dbReference>